<keyword evidence="9" id="KW-0233">DNA recombination</keyword>
<keyword evidence="15" id="KW-1185">Reference proteome</keyword>
<dbReference type="GO" id="GO:0015074">
    <property type="term" value="P:DNA integration"/>
    <property type="evidence" value="ECO:0007669"/>
    <property type="project" value="UniProtKB-KW"/>
</dbReference>
<dbReference type="Gene3D" id="1.10.150.130">
    <property type="match status" value="1"/>
</dbReference>
<evidence type="ECO:0000256" key="11">
    <source>
        <dbReference type="PROSITE-ProRule" id="PRU01248"/>
    </source>
</evidence>
<evidence type="ECO:0000256" key="2">
    <source>
        <dbReference type="ARBA" id="ARBA00004496"/>
    </source>
</evidence>
<dbReference type="InterPro" id="IPR010998">
    <property type="entry name" value="Integrase_recombinase_N"/>
</dbReference>
<dbReference type="Gene3D" id="1.10.443.10">
    <property type="entry name" value="Intergrase catalytic core"/>
    <property type="match status" value="1"/>
</dbReference>
<dbReference type="EMBL" id="SRYR01000001">
    <property type="protein sequence ID" value="TGY44156.1"/>
    <property type="molecule type" value="Genomic_DNA"/>
</dbReference>
<keyword evidence="10" id="KW-0131">Cell cycle</keyword>
<evidence type="ECO:0000259" key="13">
    <source>
        <dbReference type="PROSITE" id="PS51900"/>
    </source>
</evidence>
<dbReference type="PANTHER" id="PTHR30349:SF77">
    <property type="entry name" value="TYROSINE RECOMBINASE XERC"/>
    <property type="match status" value="1"/>
</dbReference>
<dbReference type="Proteomes" id="UP000306888">
    <property type="component" value="Unassembled WGS sequence"/>
</dbReference>
<dbReference type="SUPFAM" id="SSF56349">
    <property type="entry name" value="DNA breaking-rejoining enzymes"/>
    <property type="match status" value="1"/>
</dbReference>
<name>A0A4S2DP31_9CLOT</name>
<dbReference type="InterPro" id="IPR013762">
    <property type="entry name" value="Integrase-like_cat_sf"/>
</dbReference>
<comment type="caution">
    <text evidence="14">The sequence shown here is derived from an EMBL/GenBank/DDBJ whole genome shotgun (WGS) entry which is preliminary data.</text>
</comment>
<reference evidence="14 15" key="1">
    <citation type="submission" date="2019-04" db="EMBL/GenBank/DDBJ databases">
        <title>Microbes associate with the intestines of laboratory mice.</title>
        <authorList>
            <person name="Navarre W."/>
            <person name="Wong E."/>
            <person name="Huang K."/>
            <person name="Tropini C."/>
            <person name="Ng K."/>
            <person name="Yu B."/>
        </authorList>
    </citation>
    <scope>NUCLEOTIDE SEQUENCE [LARGE SCALE GENOMIC DNA]</scope>
    <source>
        <strain evidence="14 15">NM50_B9-20</strain>
    </source>
</reference>
<evidence type="ECO:0000256" key="6">
    <source>
        <dbReference type="ARBA" id="ARBA00022829"/>
    </source>
</evidence>
<keyword evidence="6" id="KW-0159">Chromosome partition</keyword>
<protein>
    <submittedName>
        <fullName evidence="14">Tyrosine recombinase XerC</fullName>
    </submittedName>
</protein>
<proteinExistence type="inferred from homology"/>
<dbReference type="OrthoDB" id="283809at2"/>
<evidence type="ECO:0000256" key="3">
    <source>
        <dbReference type="ARBA" id="ARBA00008857"/>
    </source>
</evidence>
<dbReference type="InterPro" id="IPR004107">
    <property type="entry name" value="Integrase_SAM-like_N"/>
</dbReference>
<feature type="domain" description="Tyr recombinase" evidence="12">
    <location>
        <begin position="267"/>
        <end position="450"/>
    </location>
</feature>
<evidence type="ECO:0000256" key="1">
    <source>
        <dbReference type="ARBA" id="ARBA00003283"/>
    </source>
</evidence>
<dbReference type="InterPro" id="IPR050090">
    <property type="entry name" value="Tyrosine_recombinase_XerCD"/>
</dbReference>
<evidence type="ECO:0000256" key="7">
    <source>
        <dbReference type="ARBA" id="ARBA00022908"/>
    </source>
</evidence>
<gene>
    <name evidence="14" type="ORF">E5347_04895</name>
</gene>
<evidence type="ECO:0000313" key="14">
    <source>
        <dbReference type="EMBL" id="TGY44156.1"/>
    </source>
</evidence>
<dbReference type="GO" id="GO:0006310">
    <property type="term" value="P:DNA recombination"/>
    <property type="evidence" value="ECO:0007669"/>
    <property type="project" value="UniProtKB-KW"/>
</dbReference>
<dbReference type="PROSITE" id="PS51900">
    <property type="entry name" value="CB"/>
    <property type="match status" value="1"/>
</dbReference>
<evidence type="ECO:0000313" key="15">
    <source>
        <dbReference type="Proteomes" id="UP000306888"/>
    </source>
</evidence>
<accession>A0A4S2DP31</accession>
<dbReference type="InterPro" id="IPR044068">
    <property type="entry name" value="CB"/>
</dbReference>
<evidence type="ECO:0000256" key="8">
    <source>
        <dbReference type="ARBA" id="ARBA00023125"/>
    </source>
</evidence>
<evidence type="ECO:0000256" key="4">
    <source>
        <dbReference type="ARBA" id="ARBA00022490"/>
    </source>
</evidence>
<comment type="similarity">
    <text evidence="3">Belongs to the 'phage' integrase family.</text>
</comment>
<keyword evidence="7" id="KW-0229">DNA integration</keyword>
<evidence type="ECO:0000256" key="9">
    <source>
        <dbReference type="ARBA" id="ARBA00023172"/>
    </source>
</evidence>
<evidence type="ECO:0000259" key="12">
    <source>
        <dbReference type="PROSITE" id="PS51898"/>
    </source>
</evidence>
<evidence type="ECO:0000256" key="5">
    <source>
        <dbReference type="ARBA" id="ARBA00022618"/>
    </source>
</evidence>
<comment type="subcellular location">
    <subcellularLocation>
        <location evidence="2">Cytoplasm</location>
    </subcellularLocation>
</comment>
<dbReference type="GO" id="GO:0003677">
    <property type="term" value="F:DNA binding"/>
    <property type="evidence" value="ECO:0007669"/>
    <property type="project" value="UniProtKB-UniRule"/>
</dbReference>
<dbReference type="Pfam" id="PF00589">
    <property type="entry name" value="Phage_integrase"/>
    <property type="match status" value="1"/>
</dbReference>
<evidence type="ECO:0000256" key="10">
    <source>
        <dbReference type="ARBA" id="ARBA00023306"/>
    </source>
</evidence>
<dbReference type="PANTHER" id="PTHR30349">
    <property type="entry name" value="PHAGE INTEGRASE-RELATED"/>
    <property type="match status" value="1"/>
</dbReference>
<dbReference type="Pfam" id="PF02899">
    <property type="entry name" value="Phage_int_SAM_1"/>
    <property type="match status" value="1"/>
</dbReference>
<dbReference type="InterPro" id="IPR002104">
    <property type="entry name" value="Integrase_catalytic"/>
</dbReference>
<organism evidence="14 15">
    <name type="scientific">Clostridium sartagoforme</name>
    <dbReference type="NCBI Taxonomy" id="84031"/>
    <lineage>
        <taxon>Bacteria</taxon>
        <taxon>Bacillati</taxon>
        <taxon>Bacillota</taxon>
        <taxon>Clostridia</taxon>
        <taxon>Eubacteriales</taxon>
        <taxon>Clostridiaceae</taxon>
        <taxon>Clostridium</taxon>
    </lineage>
</organism>
<dbReference type="AlphaFoldDB" id="A0A4S2DP31"/>
<dbReference type="GO" id="GO:0005737">
    <property type="term" value="C:cytoplasm"/>
    <property type="evidence" value="ECO:0007669"/>
    <property type="project" value="UniProtKB-SubCell"/>
</dbReference>
<dbReference type="GO" id="GO:0007059">
    <property type="term" value="P:chromosome segregation"/>
    <property type="evidence" value="ECO:0007669"/>
    <property type="project" value="UniProtKB-KW"/>
</dbReference>
<keyword evidence="4" id="KW-0963">Cytoplasm</keyword>
<dbReference type="PROSITE" id="PS51898">
    <property type="entry name" value="TYR_RECOMBINASE"/>
    <property type="match status" value="1"/>
</dbReference>
<dbReference type="InterPro" id="IPR011010">
    <property type="entry name" value="DNA_brk_join_enz"/>
</dbReference>
<sequence>MSEIRNTTNKYKDFAYSDDITKLLTVELSNKDKKKLHITYSNYYNLGVSRGYEYIIEDIFKLSEIHKLTTSQLSLIYDTGVRNIQIWLKELGLNRSIKKAKKINKKNFHTDIEFNSDKNSNSNNLTLINKFGIEILESKNLPQSLSSFLDYLETIKGKSPNTIKAYEIDLSLFFKFLKVYKGLVTDTDLEFEEIDIKDINNDFIRNIKLTDIYAFLSFSEKQRGNGTYARARKVAALKSYFKYLQGKAKIIDENPTFDLESPKISKRHPIYLTLDESINLLSSLDKKSKNYHRDYCILTLFLNCGMRLSELCGIRLDKIKGDTLTIIGKGNKERTVYLNDACLKAIENYLKFRDDSKALPEDKEYLLLSSRFKPINKRTVELLVKKHITNSGLENEKYTPHKLRHTAATLLYKHGNVDIRSLQSILGHENISTTQIYTHVDEEILREAANSNPLSKL</sequence>
<keyword evidence="5" id="KW-0132">Cell division</keyword>
<comment type="function">
    <text evidence="1">Site-specific tyrosine recombinase, which acts by catalyzing the cutting and rejoining of the recombining DNA molecules.</text>
</comment>
<dbReference type="GO" id="GO:0051301">
    <property type="term" value="P:cell division"/>
    <property type="evidence" value="ECO:0007669"/>
    <property type="project" value="UniProtKB-KW"/>
</dbReference>
<keyword evidence="8 11" id="KW-0238">DNA-binding</keyword>
<feature type="domain" description="Core-binding (CB)" evidence="13">
    <location>
        <begin position="139"/>
        <end position="245"/>
    </location>
</feature>